<evidence type="ECO:0000256" key="1">
    <source>
        <dbReference type="SAM" id="MobiDB-lite"/>
    </source>
</evidence>
<accession>A0A8H5HPT9</accession>
<dbReference type="AlphaFoldDB" id="A0A8H5HPT9"/>
<evidence type="ECO:0000313" key="3">
    <source>
        <dbReference type="Proteomes" id="UP000518752"/>
    </source>
</evidence>
<feature type="region of interest" description="Disordered" evidence="1">
    <location>
        <begin position="1"/>
        <end position="28"/>
    </location>
</feature>
<name>A0A8H5HPT9_9AGAR</name>
<dbReference type="OrthoDB" id="2660897at2759"/>
<protein>
    <submittedName>
        <fullName evidence="2">Uncharacterized protein</fullName>
    </submittedName>
</protein>
<evidence type="ECO:0000313" key="2">
    <source>
        <dbReference type="EMBL" id="KAF5387282.1"/>
    </source>
</evidence>
<dbReference type="EMBL" id="JAACJN010000034">
    <property type="protein sequence ID" value="KAF5387282.1"/>
    <property type="molecule type" value="Genomic_DNA"/>
</dbReference>
<organism evidence="2 3">
    <name type="scientific">Collybiopsis confluens</name>
    <dbReference type="NCBI Taxonomy" id="2823264"/>
    <lineage>
        <taxon>Eukaryota</taxon>
        <taxon>Fungi</taxon>
        <taxon>Dikarya</taxon>
        <taxon>Basidiomycota</taxon>
        <taxon>Agaricomycotina</taxon>
        <taxon>Agaricomycetes</taxon>
        <taxon>Agaricomycetidae</taxon>
        <taxon>Agaricales</taxon>
        <taxon>Marasmiineae</taxon>
        <taxon>Omphalotaceae</taxon>
        <taxon>Collybiopsis</taxon>
    </lineage>
</organism>
<reference evidence="2 3" key="1">
    <citation type="journal article" date="2020" name="ISME J.">
        <title>Uncovering the hidden diversity of litter-decomposition mechanisms in mushroom-forming fungi.</title>
        <authorList>
            <person name="Floudas D."/>
            <person name="Bentzer J."/>
            <person name="Ahren D."/>
            <person name="Johansson T."/>
            <person name="Persson P."/>
            <person name="Tunlid A."/>
        </authorList>
    </citation>
    <scope>NUCLEOTIDE SEQUENCE [LARGE SCALE GENOMIC DNA]</scope>
    <source>
        <strain evidence="2 3">CBS 406.79</strain>
    </source>
</reference>
<sequence length="246" mass="27547">MSPKPFGTVNTSHSGLTQRSGNKHHNPCLSISVPENRVKYRISVELGSPVNAASVLNSPSRERAISIRTTFPSRLRSQFFDYRESESEDNVDVGDSPTQMILIPSTSPFYRPPCRPHPFACDVSEISFACDALSDDGSFQPQPATLLHEALADIPSLIRGEDGSEFNIDSECFRELDKDLFILDTMDVFQENFLNSLVSRRRHFVDVPEEIDEETDQRLGLSESDSSSCNSSLFFSDVDLKVFFLP</sequence>
<dbReference type="Proteomes" id="UP000518752">
    <property type="component" value="Unassembled WGS sequence"/>
</dbReference>
<proteinExistence type="predicted"/>
<gene>
    <name evidence="2" type="ORF">D9757_006861</name>
</gene>
<keyword evidence="3" id="KW-1185">Reference proteome</keyword>
<feature type="compositionally biased region" description="Polar residues" evidence="1">
    <location>
        <begin position="8"/>
        <end position="20"/>
    </location>
</feature>
<comment type="caution">
    <text evidence="2">The sequence shown here is derived from an EMBL/GenBank/DDBJ whole genome shotgun (WGS) entry which is preliminary data.</text>
</comment>